<comment type="caution">
    <text evidence="1">The sequence shown here is derived from an EMBL/GenBank/DDBJ whole genome shotgun (WGS) entry which is preliminary data.</text>
</comment>
<reference evidence="2" key="2">
    <citation type="submission" date="2016-02" db="EMBL/GenBank/DDBJ databases">
        <title>Genome sequencing of Aspergillus luchuensis NBRC 4314.</title>
        <authorList>
            <person name="Yamada O."/>
        </authorList>
    </citation>
    <scope>NUCLEOTIDE SEQUENCE [LARGE SCALE GENOMIC DNA]</scope>
    <source>
        <strain evidence="2">RIB 2604</strain>
    </source>
</reference>
<dbReference type="AlphaFoldDB" id="A0A146FST1"/>
<protein>
    <submittedName>
        <fullName evidence="1">Ubiquitin-protein ligase</fullName>
    </submittedName>
</protein>
<reference evidence="1 2" key="1">
    <citation type="journal article" date="2016" name="DNA Res.">
        <title>Genome sequence of Aspergillus luchuensis NBRC 4314.</title>
        <authorList>
            <person name="Yamada O."/>
            <person name="Machida M."/>
            <person name="Hosoyama A."/>
            <person name="Goto M."/>
            <person name="Takahashi T."/>
            <person name="Futagami T."/>
            <person name="Yamagata Y."/>
            <person name="Takeuchi M."/>
            <person name="Kobayashi T."/>
            <person name="Koike H."/>
            <person name="Abe K."/>
            <person name="Asai K."/>
            <person name="Arita M."/>
            <person name="Fujita N."/>
            <person name="Fukuda K."/>
            <person name="Higa K."/>
            <person name="Horikawa H."/>
            <person name="Ishikawa T."/>
            <person name="Jinno K."/>
            <person name="Kato Y."/>
            <person name="Kirimura K."/>
            <person name="Mizutani O."/>
            <person name="Nakasone K."/>
            <person name="Sano M."/>
            <person name="Shiraishi Y."/>
            <person name="Tsukahara M."/>
            <person name="Gomi K."/>
        </authorList>
    </citation>
    <scope>NUCLEOTIDE SEQUENCE [LARGE SCALE GENOMIC DNA]</scope>
    <source>
        <strain evidence="1 2">RIB 2604</strain>
    </source>
</reference>
<accession>A0A146FST1</accession>
<name>A0A146FST1_ASPKA</name>
<sequence>MLFAFVGLQGSHRVQNCSWPIGSVESLLRVKCTVLREMSQSVFLEVCENDSRKEAGDVPPFSEMIVLGKEIRRDKRVLFDVIAGHLTPRSSCCRG</sequence>
<organism evidence="1 2">
    <name type="scientific">Aspergillus kawachii</name>
    <name type="common">White koji mold</name>
    <name type="synonym">Aspergillus awamori var. kawachi</name>
    <dbReference type="NCBI Taxonomy" id="1069201"/>
    <lineage>
        <taxon>Eukaryota</taxon>
        <taxon>Fungi</taxon>
        <taxon>Dikarya</taxon>
        <taxon>Ascomycota</taxon>
        <taxon>Pezizomycotina</taxon>
        <taxon>Eurotiomycetes</taxon>
        <taxon>Eurotiomycetidae</taxon>
        <taxon>Eurotiales</taxon>
        <taxon>Aspergillaceae</taxon>
        <taxon>Aspergillus</taxon>
        <taxon>Aspergillus subgen. Circumdati</taxon>
    </lineage>
</organism>
<proteinExistence type="predicted"/>
<keyword evidence="1" id="KW-0436">Ligase</keyword>
<dbReference type="GO" id="GO:0016874">
    <property type="term" value="F:ligase activity"/>
    <property type="evidence" value="ECO:0007669"/>
    <property type="project" value="UniProtKB-KW"/>
</dbReference>
<dbReference type="Proteomes" id="UP000075230">
    <property type="component" value="Unassembled WGS sequence"/>
</dbReference>
<gene>
    <name evidence="1" type="ORF">RIB2604_02700240</name>
</gene>
<evidence type="ECO:0000313" key="1">
    <source>
        <dbReference type="EMBL" id="GAT28840.1"/>
    </source>
</evidence>
<evidence type="ECO:0000313" key="2">
    <source>
        <dbReference type="Proteomes" id="UP000075230"/>
    </source>
</evidence>
<dbReference type="EMBL" id="BCWF01000026">
    <property type="protein sequence ID" value="GAT28840.1"/>
    <property type="molecule type" value="Genomic_DNA"/>
</dbReference>